<dbReference type="AlphaFoldDB" id="A0AAV4DTI4"/>
<accession>A0AAV4DTI4</accession>
<feature type="compositionally biased region" description="Basic and acidic residues" evidence="1">
    <location>
        <begin position="37"/>
        <end position="49"/>
    </location>
</feature>
<evidence type="ECO:0000256" key="1">
    <source>
        <dbReference type="SAM" id="MobiDB-lite"/>
    </source>
</evidence>
<name>A0AAV4DTI4_9GAST</name>
<protein>
    <submittedName>
        <fullName evidence="2">Uncharacterized protein</fullName>
    </submittedName>
</protein>
<feature type="region of interest" description="Disordered" evidence="1">
    <location>
        <begin position="37"/>
        <end position="64"/>
    </location>
</feature>
<keyword evidence="3" id="KW-1185">Reference proteome</keyword>
<dbReference type="EMBL" id="BLXT01008292">
    <property type="protein sequence ID" value="GFO47309.1"/>
    <property type="molecule type" value="Genomic_DNA"/>
</dbReference>
<dbReference type="Proteomes" id="UP000735302">
    <property type="component" value="Unassembled WGS sequence"/>
</dbReference>
<comment type="caution">
    <text evidence="2">The sequence shown here is derived from an EMBL/GenBank/DDBJ whole genome shotgun (WGS) entry which is preliminary data.</text>
</comment>
<gene>
    <name evidence="2" type="ORF">PoB_007381400</name>
</gene>
<proteinExistence type="predicted"/>
<dbReference type="PANTHER" id="PTHR19446">
    <property type="entry name" value="REVERSE TRANSCRIPTASES"/>
    <property type="match status" value="1"/>
</dbReference>
<reference evidence="2 3" key="1">
    <citation type="journal article" date="2021" name="Elife">
        <title>Chloroplast acquisition without the gene transfer in kleptoplastic sea slugs, Plakobranchus ocellatus.</title>
        <authorList>
            <person name="Maeda T."/>
            <person name="Takahashi S."/>
            <person name="Yoshida T."/>
            <person name="Shimamura S."/>
            <person name="Takaki Y."/>
            <person name="Nagai Y."/>
            <person name="Toyoda A."/>
            <person name="Suzuki Y."/>
            <person name="Arimoto A."/>
            <person name="Ishii H."/>
            <person name="Satoh N."/>
            <person name="Nishiyama T."/>
            <person name="Hasebe M."/>
            <person name="Maruyama T."/>
            <person name="Minagawa J."/>
            <person name="Obokata J."/>
            <person name="Shigenobu S."/>
        </authorList>
    </citation>
    <scope>NUCLEOTIDE SEQUENCE [LARGE SCALE GENOMIC DNA]</scope>
</reference>
<organism evidence="2 3">
    <name type="scientific">Plakobranchus ocellatus</name>
    <dbReference type="NCBI Taxonomy" id="259542"/>
    <lineage>
        <taxon>Eukaryota</taxon>
        <taxon>Metazoa</taxon>
        <taxon>Spiralia</taxon>
        <taxon>Lophotrochozoa</taxon>
        <taxon>Mollusca</taxon>
        <taxon>Gastropoda</taxon>
        <taxon>Heterobranchia</taxon>
        <taxon>Euthyneura</taxon>
        <taxon>Panpulmonata</taxon>
        <taxon>Sacoglossa</taxon>
        <taxon>Placobranchoidea</taxon>
        <taxon>Plakobranchidae</taxon>
        <taxon>Plakobranchus</taxon>
    </lineage>
</organism>
<sequence length="144" mass="16995">MEEKRIENEKMMMEKRIEVERMEEIQRRIWRLKKDFDHRRHPPSWREDSVVPIPKPGKDPSATSNYRPIVLTSCLCQTIERMVNDRLVHVLESRNLLSKLEISSRFLKIISHKIRRHYTSLPHSSLDGVEITVLSFNSSDGVSS</sequence>
<evidence type="ECO:0000313" key="3">
    <source>
        <dbReference type="Proteomes" id="UP000735302"/>
    </source>
</evidence>
<evidence type="ECO:0000313" key="2">
    <source>
        <dbReference type="EMBL" id="GFO47309.1"/>
    </source>
</evidence>